<sequence length="511" mass="59993">MVVQLVLTEQMIEWFHLCALATNPRQIIAENLKLFLDILRDWSEGRFSLSCDEIYQVEMDFPNFKRRNFRYFMNPPSINSASVKNWNEFYTRYLPVIDGMIWEARDQEIIDLKIECKGKWFEDFRSRDIFLNSGKVFESSGVQWEPKAAPRSLLHTNTEEVPVFVSKFSWEPTLSSASFLANLTTKIETIPEETSDLEEFSYSLLHEDPETNSPQKVEKFELTTPLAEKPDSTKTEPLHEQMKVQEEQIASRECQLKMREDDMDRKLDEIRRREENMDRKMGEMMEMMKLMVRNTAGKVGSENPSGFIHDTTIAPSHSNYQENNNNLESGSFLKNCLEQSQNSVQPVHESTANTPDNGISDNNNDFEPKVFEMDDFEQPEIQASSTDSESQEISEEDHSKRQMAHESSRNLNPTQDQDTSSSSSHIQNDMEEPEQKEQVDEPRNNLEQEESDDNDSIRQMEQKFQRDLASQTQFYEERLKMIKKQREEMNRKAEEERNLFYERYGSLRMKK</sequence>
<feature type="compositionally biased region" description="Polar residues" evidence="1">
    <location>
        <begin position="339"/>
        <end position="365"/>
    </location>
</feature>
<gene>
    <name evidence="2" type="ORF">CAEBREN_03908</name>
</gene>
<dbReference type="EMBL" id="GL379787">
    <property type="protein sequence ID" value="EGT30917.1"/>
    <property type="molecule type" value="Genomic_DNA"/>
</dbReference>
<feature type="region of interest" description="Disordered" evidence="1">
    <location>
        <begin position="381"/>
        <end position="472"/>
    </location>
</feature>
<dbReference type="Proteomes" id="UP000008068">
    <property type="component" value="Unassembled WGS sequence"/>
</dbReference>
<dbReference type="HOGENOM" id="CLU_533440_0_0_1"/>
<dbReference type="AlphaFoldDB" id="G0MA65"/>
<feature type="region of interest" description="Disordered" evidence="1">
    <location>
        <begin position="298"/>
        <end position="327"/>
    </location>
</feature>
<keyword evidence="3" id="KW-1185">Reference proteome</keyword>
<evidence type="ECO:0000313" key="2">
    <source>
        <dbReference type="EMBL" id="EGT30917.1"/>
    </source>
</evidence>
<protein>
    <submittedName>
        <fullName evidence="2">Uncharacterized protein</fullName>
    </submittedName>
</protein>
<reference evidence="3" key="1">
    <citation type="submission" date="2011-07" db="EMBL/GenBank/DDBJ databases">
        <authorList>
            <consortium name="Caenorhabditis brenneri Sequencing and Analysis Consortium"/>
            <person name="Wilson R.K."/>
        </authorList>
    </citation>
    <scope>NUCLEOTIDE SEQUENCE [LARGE SCALE GENOMIC DNA]</scope>
    <source>
        <strain evidence="3">PB2801</strain>
    </source>
</reference>
<evidence type="ECO:0000256" key="1">
    <source>
        <dbReference type="SAM" id="MobiDB-lite"/>
    </source>
</evidence>
<dbReference type="PANTHER" id="PTHR21566">
    <property type="entry name" value="CILIA- AND FLAGELLA-ASSOCIATED PROTEIN 251-LIKE-RELATED-RELATED"/>
    <property type="match status" value="1"/>
</dbReference>
<dbReference type="InterPro" id="IPR007883">
    <property type="entry name" value="DUF713"/>
</dbReference>
<feature type="compositionally biased region" description="Basic and acidic residues" evidence="1">
    <location>
        <begin position="455"/>
        <end position="466"/>
    </location>
</feature>
<feature type="compositionally biased region" description="Basic and acidic residues" evidence="1">
    <location>
        <begin position="396"/>
        <end position="408"/>
    </location>
</feature>
<accession>G0MA65</accession>
<proteinExistence type="predicted"/>
<feature type="compositionally biased region" description="Low complexity" evidence="1">
    <location>
        <begin position="414"/>
        <end position="424"/>
    </location>
</feature>
<feature type="compositionally biased region" description="Basic and acidic residues" evidence="1">
    <location>
        <begin position="433"/>
        <end position="446"/>
    </location>
</feature>
<name>G0MA65_CAEBE</name>
<evidence type="ECO:0000313" key="3">
    <source>
        <dbReference type="Proteomes" id="UP000008068"/>
    </source>
</evidence>
<feature type="region of interest" description="Disordered" evidence="1">
    <location>
        <begin position="339"/>
        <end position="367"/>
    </location>
</feature>
<organism evidence="3">
    <name type="scientific">Caenorhabditis brenneri</name>
    <name type="common">Nematode worm</name>
    <dbReference type="NCBI Taxonomy" id="135651"/>
    <lineage>
        <taxon>Eukaryota</taxon>
        <taxon>Metazoa</taxon>
        <taxon>Ecdysozoa</taxon>
        <taxon>Nematoda</taxon>
        <taxon>Chromadorea</taxon>
        <taxon>Rhabditida</taxon>
        <taxon>Rhabditina</taxon>
        <taxon>Rhabditomorpha</taxon>
        <taxon>Rhabditoidea</taxon>
        <taxon>Rhabditidae</taxon>
        <taxon>Peloderinae</taxon>
        <taxon>Caenorhabditis</taxon>
    </lineage>
</organism>
<feature type="compositionally biased region" description="Polar residues" evidence="1">
    <location>
        <begin position="313"/>
        <end position="327"/>
    </location>
</feature>
<dbReference type="InParanoid" id="G0MA65"/>